<keyword evidence="4" id="KW-1003">Cell membrane</keyword>
<reference evidence="10" key="1">
    <citation type="submission" date="2017-04" db="EMBL/GenBank/DDBJ databases">
        <title>Function of individual gut microbiota members based on whole genome sequencing of pure cultures obtained from chicken caecum.</title>
        <authorList>
            <person name="Medvecky M."/>
            <person name="Cejkova D."/>
            <person name="Polansky O."/>
            <person name="Karasova D."/>
            <person name="Kubasova T."/>
            <person name="Cizek A."/>
            <person name="Rychlik I."/>
        </authorList>
    </citation>
    <scope>NUCLEOTIDE SEQUENCE [LARGE SCALE GENOMIC DNA]</scope>
    <source>
        <strain evidence="10">An5</strain>
    </source>
</reference>
<keyword evidence="3" id="KW-0813">Transport</keyword>
<dbReference type="InterPro" id="IPR006311">
    <property type="entry name" value="TAT_signal"/>
</dbReference>
<evidence type="ECO:0000313" key="10">
    <source>
        <dbReference type="Proteomes" id="UP000195781"/>
    </source>
</evidence>
<evidence type="ECO:0000256" key="6">
    <source>
        <dbReference type="ARBA" id="ARBA00023136"/>
    </source>
</evidence>
<dbReference type="NCBIfam" id="TIGR02136">
    <property type="entry name" value="ptsS_2"/>
    <property type="match status" value="1"/>
</dbReference>
<dbReference type="PROSITE" id="PS51318">
    <property type="entry name" value="TAT"/>
    <property type="match status" value="1"/>
</dbReference>
<feature type="chain" id="PRO_5039675097" evidence="7">
    <location>
        <begin position="28"/>
        <end position="319"/>
    </location>
</feature>
<dbReference type="InterPro" id="IPR024370">
    <property type="entry name" value="PBP_domain"/>
</dbReference>
<dbReference type="GO" id="GO:0005886">
    <property type="term" value="C:plasma membrane"/>
    <property type="evidence" value="ECO:0007669"/>
    <property type="project" value="UniProtKB-SubCell"/>
</dbReference>
<dbReference type="InterPro" id="IPR011862">
    <property type="entry name" value="Phos-bd"/>
</dbReference>
<proteinExistence type="inferred from homology"/>
<evidence type="ECO:0000256" key="5">
    <source>
        <dbReference type="ARBA" id="ARBA00022729"/>
    </source>
</evidence>
<dbReference type="Pfam" id="PF12849">
    <property type="entry name" value="PBP_like_2"/>
    <property type="match status" value="1"/>
</dbReference>
<protein>
    <submittedName>
        <fullName evidence="9">Phosphate-binding protein</fullName>
    </submittedName>
</protein>
<dbReference type="AlphaFoldDB" id="A0A1Y3XVN4"/>
<comment type="similarity">
    <text evidence="2">Belongs to the PstS family.</text>
</comment>
<evidence type="ECO:0000256" key="2">
    <source>
        <dbReference type="ARBA" id="ARBA00008725"/>
    </source>
</evidence>
<sequence>MLNTSCTRRSFLGLAGGAAAFAGLGLAGCGGTQTSAGSAAGSDAAALSGTINCGGATSFQPLVEAVAEEFYIDNPDVSIAISGGGSGDGISGIVDGSLQIGRSDVFAEEKVDDESQLENLVDNQVCIVGMGPIVNANVDIDDITTEQLAGIFTGEITDWSEVGGTAGTINVINREAGSGTRATFEAAVLQGKEVPADFTPVAEVDSSGTVVEQVAATEGSISYVAFNYYDTNDGIKALSVDGVEPTQENVESGDFNIWAYEHMYTRSDEDESTAAITKAFIDFIMSEDIQSTTVIDQGFIPVSNMKVKKDVDGNVTPVE</sequence>
<accession>A0A1Y3XVN4</accession>
<dbReference type="PANTHER" id="PTHR30570:SF4">
    <property type="entry name" value="PHOSPHATE-BINDING PROTEIN PSTS 1"/>
    <property type="match status" value="1"/>
</dbReference>
<evidence type="ECO:0000256" key="7">
    <source>
        <dbReference type="SAM" id="SignalP"/>
    </source>
</evidence>
<dbReference type="OrthoDB" id="9790048at2"/>
<comment type="caution">
    <text evidence="9">The sequence shown here is derived from an EMBL/GenBank/DDBJ whole genome shotgun (WGS) entry which is preliminary data.</text>
</comment>
<dbReference type="PANTHER" id="PTHR30570">
    <property type="entry name" value="PERIPLASMIC PHOSPHATE BINDING COMPONENT OF PHOSPHATE ABC TRANSPORTER"/>
    <property type="match status" value="1"/>
</dbReference>
<dbReference type="Gene3D" id="3.40.190.10">
    <property type="entry name" value="Periplasmic binding protein-like II"/>
    <property type="match status" value="2"/>
</dbReference>
<feature type="domain" description="PBP" evidence="8">
    <location>
        <begin position="44"/>
        <end position="287"/>
    </location>
</feature>
<dbReference type="SUPFAM" id="SSF53850">
    <property type="entry name" value="Periplasmic binding protein-like II"/>
    <property type="match status" value="1"/>
</dbReference>
<keyword evidence="6" id="KW-0472">Membrane</keyword>
<dbReference type="Proteomes" id="UP000195781">
    <property type="component" value="Unassembled WGS sequence"/>
</dbReference>
<dbReference type="GO" id="GO:0042301">
    <property type="term" value="F:phosphate ion binding"/>
    <property type="evidence" value="ECO:0007669"/>
    <property type="project" value="InterPro"/>
</dbReference>
<name>A0A1Y3XVN4_9ACTN</name>
<evidence type="ECO:0000256" key="1">
    <source>
        <dbReference type="ARBA" id="ARBA00004236"/>
    </source>
</evidence>
<dbReference type="RefSeq" id="WP_019239797.1">
    <property type="nucleotide sequence ID" value="NZ_CABKRW010000049.1"/>
</dbReference>
<keyword evidence="10" id="KW-1185">Reference proteome</keyword>
<dbReference type="EMBL" id="NFIE01000003">
    <property type="protein sequence ID" value="OUN89562.1"/>
    <property type="molecule type" value="Genomic_DNA"/>
</dbReference>
<evidence type="ECO:0000259" key="8">
    <source>
        <dbReference type="Pfam" id="PF12849"/>
    </source>
</evidence>
<gene>
    <name evidence="9" type="ORF">B5G02_02090</name>
</gene>
<evidence type="ECO:0000256" key="3">
    <source>
        <dbReference type="ARBA" id="ARBA00022448"/>
    </source>
</evidence>
<feature type="signal peptide" evidence="7">
    <location>
        <begin position="1"/>
        <end position="27"/>
    </location>
</feature>
<dbReference type="InterPro" id="IPR050811">
    <property type="entry name" value="Phosphate_ABC_transporter"/>
</dbReference>
<keyword evidence="5 7" id="KW-0732">Signal</keyword>
<dbReference type="CDD" id="cd13653">
    <property type="entry name" value="PBP2_phosphate_like_1"/>
    <property type="match status" value="1"/>
</dbReference>
<comment type="subcellular location">
    <subcellularLocation>
        <location evidence="1">Cell membrane</location>
    </subcellularLocation>
</comment>
<organism evidence="9 10">
    <name type="scientific">[Collinsella] massiliensis</name>
    <dbReference type="NCBI Taxonomy" id="1232426"/>
    <lineage>
        <taxon>Bacteria</taxon>
        <taxon>Bacillati</taxon>
        <taxon>Actinomycetota</taxon>
        <taxon>Coriobacteriia</taxon>
        <taxon>Coriobacteriales</taxon>
        <taxon>Coriobacteriaceae</taxon>
        <taxon>Enorma</taxon>
    </lineage>
</organism>
<evidence type="ECO:0000256" key="4">
    <source>
        <dbReference type="ARBA" id="ARBA00022475"/>
    </source>
</evidence>
<evidence type="ECO:0000313" key="9">
    <source>
        <dbReference type="EMBL" id="OUN89562.1"/>
    </source>
</evidence>